<keyword evidence="2" id="KW-0812">Transmembrane</keyword>
<proteinExistence type="predicted"/>
<dbReference type="GO" id="GO:0016616">
    <property type="term" value="F:oxidoreductase activity, acting on the CH-OH group of donors, NAD or NADP as acceptor"/>
    <property type="evidence" value="ECO:0007669"/>
    <property type="project" value="TreeGrafter"/>
</dbReference>
<evidence type="ECO:0000313" key="3">
    <source>
        <dbReference type="EMBL" id="GAX25734.1"/>
    </source>
</evidence>
<comment type="caution">
    <text evidence="3">The sequence shown here is derived from an EMBL/GenBank/DDBJ whole genome shotgun (WGS) entry which is preliminary data.</text>
</comment>
<dbReference type="InterPro" id="IPR036291">
    <property type="entry name" value="NAD(P)-bd_dom_sf"/>
</dbReference>
<feature type="compositionally biased region" description="Low complexity" evidence="1">
    <location>
        <begin position="364"/>
        <end position="400"/>
    </location>
</feature>
<feature type="transmembrane region" description="Helical" evidence="2">
    <location>
        <begin position="620"/>
        <end position="638"/>
    </location>
</feature>
<sequence length="901" mass="95581">KGAARNVVVTGANRGLGLEFCKQLLEKPTCQRVYAICRKVSSDLAQLAQNSKKLEILEKIDIMKYAATASTLKRHFETDATSPIPIHLLLQNAGAYGPPEDYDSINDRNQSQNLHNITPDRFQYAFELNAAAPLFLTQALLPNLRAAAPDVKVALISSAMGSISDNSSGGHYAYCASKAAVNMVGKGLAVDLLSNGVAVGMIHPGYVYTGFGGTKERVKGQRDVNVSAKGVLEAIDAISLRNTGCFLHGNYENKEQQTKKTTMITRRVLNPTILLLSSLLVANGAFARGLLVENEGSVQLRGATTTPEVFNRRRLPKRPSGHGHSTSHSGYLGCLGLSDSELKSSWKLSGRAPKCQYTHHAGKGNSTSSGSYENSGNTNNGGSDYGSSNNDSDTVVSNGDFDNVNDTTENEGDGTNDGTSANNSGNGSNNANNSGNGGNNGNNDGNGGNNGNNNGNGGNNANNNGNGGNNANHNDNGGNNANNNGNQGNASNNGNGGNGNNNGNGNNANDNGQDGKNSGNNDGQSQGQATFDPYGDFDITKCDTYENLWMWDLSLTCAKDGDSSTCECIFAEEMMELGSLSCDDAVACPRNCNICSRCMKLLGCQVPKSSASFLSSTRSFLMLATAVGFLIFGGAYYTRRRRRRGPSILQKVLLEDNNSVSDESTAGGRVWLAPVPSSHDSEGSSFYSYNNAAQLPIWVPPTKNGMDQKPMWLAPDASSRELDSSIDTTEKGGTSVWLAPDATSVQLKGSFEECEKHISEVSAPIGLAPNAPLELVQGESKSDHTDSDRSQHLTQEYSGLKLDTRHNDDPVRSALDTVSTARARQPKVRCNVHEDSKDKSSLGAWSYEAGDPSITGSSRLQSTASVTPLRAPEVNDDASSRKVAPETVSEESDDDGLPTLT</sequence>
<dbReference type="SUPFAM" id="SSF51735">
    <property type="entry name" value="NAD(P)-binding Rossmann-fold domains"/>
    <property type="match status" value="1"/>
</dbReference>
<feature type="non-terminal residue" evidence="3">
    <location>
        <position position="1"/>
    </location>
</feature>
<dbReference type="PRINTS" id="PR00081">
    <property type="entry name" value="GDHRDH"/>
</dbReference>
<evidence type="ECO:0000313" key="4">
    <source>
        <dbReference type="Proteomes" id="UP000198406"/>
    </source>
</evidence>
<dbReference type="Proteomes" id="UP000198406">
    <property type="component" value="Unassembled WGS sequence"/>
</dbReference>
<protein>
    <submittedName>
        <fullName evidence="3">Uncharacterized protein</fullName>
    </submittedName>
</protein>
<feature type="region of interest" description="Disordered" evidence="1">
    <location>
        <begin position="777"/>
        <end position="901"/>
    </location>
</feature>
<feature type="compositionally biased region" description="Gly residues" evidence="1">
    <location>
        <begin position="435"/>
        <end position="458"/>
    </location>
</feature>
<feature type="compositionally biased region" description="Basic residues" evidence="1">
    <location>
        <begin position="312"/>
        <end position="321"/>
    </location>
</feature>
<dbReference type="EMBL" id="BDSP01000231">
    <property type="protein sequence ID" value="GAX25734.1"/>
    <property type="molecule type" value="Genomic_DNA"/>
</dbReference>
<dbReference type="InParanoid" id="A0A1Z5KHD9"/>
<organism evidence="3 4">
    <name type="scientific">Fistulifera solaris</name>
    <name type="common">Oleaginous diatom</name>
    <dbReference type="NCBI Taxonomy" id="1519565"/>
    <lineage>
        <taxon>Eukaryota</taxon>
        <taxon>Sar</taxon>
        <taxon>Stramenopiles</taxon>
        <taxon>Ochrophyta</taxon>
        <taxon>Bacillariophyta</taxon>
        <taxon>Bacillariophyceae</taxon>
        <taxon>Bacillariophycidae</taxon>
        <taxon>Naviculales</taxon>
        <taxon>Naviculaceae</taxon>
        <taxon>Fistulifera</taxon>
    </lineage>
</organism>
<feature type="compositionally biased region" description="Polar residues" evidence="1">
    <location>
        <begin position="516"/>
        <end position="529"/>
    </location>
</feature>
<dbReference type="CDD" id="cd05325">
    <property type="entry name" value="carb_red_sniffer_like_SDR_c"/>
    <property type="match status" value="1"/>
</dbReference>
<evidence type="ECO:0000256" key="1">
    <source>
        <dbReference type="SAM" id="MobiDB-lite"/>
    </source>
</evidence>
<dbReference type="AlphaFoldDB" id="A0A1Z5KHD9"/>
<feature type="compositionally biased region" description="Low complexity" evidence="1">
    <location>
        <begin position="416"/>
        <end position="434"/>
    </location>
</feature>
<dbReference type="PANTHER" id="PTHR45458:SF1">
    <property type="entry name" value="SHORT CHAIN DEHYDROGENASE"/>
    <property type="match status" value="1"/>
</dbReference>
<keyword evidence="2" id="KW-1133">Transmembrane helix</keyword>
<feature type="compositionally biased region" description="Low complexity" evidence="1">
    <location>
        <begin position="503"/>
        <end position="515"/>
    </location>
</feature>
<evidence type="ECO:0000256" key="2">
    <source>
        <dbReference type="SAM" id="Phobius"/>
    </source>
</evidence>
<dbReference type="PANTHER" id="PTHR45458">
    <property type="entry name" value="SHORT-CHAIN DEHYDROGENASE/REDUCTASE SDR"/>
    <property type="match status" value="1"/>
</dbReference>
<dbReference type="InterPro" id="IPR052184">
    <property type="entry name" value="SDR_enzymes"/>
</dbReference>
<dbReference type="Gene3D" id="3.40.50.720">
    <property type="entry name" value="NAD(P)-binding Rossmann-like Domain"/>
    <property type="match status" value="1"/>
</dbReference>
<feature type="compositionally biased region" description="Polar residues" evidence="1">
    <location>
        <begin position="854"/>
        <end position="866"/>
    </location>
</feature>
<dbReference type="InterPro" id="IPR002347">
    <property type="entry name" value="SDR_fam"/>
</dbReference>
<reference evidence="3 4" key="1">
    <citation type="journal article" date="2015" name="Plant Cell">
        <title>Oil accumulation by the oleaginous diatom Fistulifera solaris as revealed by the genome and transcriptome.</title>
        <authorList>
            <person name="Tanaka T."/>
            <person name="Maeda Y."/>
            <person name="Veluchamy A."/>
            <person name="Tanaka M."/>
            <person name="Abida H."/>
            <person name="Marechal E."/>
            <person name="Bowler C."/>
            <person name="Muto M."/>
            <person name="Sunaga Y."/>
            <person name="Tanaka M."/>
            <person name="Yoshino T."/>
            <person name="Taniguchi T."/>
            <person name="Fukuda Y."/>
            <person name="Nemoto M."/>
            <person name="Matsumoto M."/>
            <person name="Wong P.S."/>
            <person name="Aburatani S."/>
            <person name="Fujibuchi W."/>
        </authorList>
    </citation>
    <scope>NUCLEOTIDE SEQUENCE [LARGE SCALE GENOMIC DNA]</scope>
    <source>
        <strain evidence="3 4">JPCC DA0580</strain>
    </source>
</reference>
<feature type="compositionally biased region" description="Acidic residues" evidence="1">
    <location>
        <begin position="888"/>
        <end position="901"/>
    </location>
</feature>
<feature type="region of interest" description="Disordered" evidence="1">
    <location>
        <begin position="303"/>
        <end position="330"/>
    </location>
</feature>
<feature type="compositionally biased region" description="Basic and acidic residues" evidence="1">
    <location>
        <begin position="802"/>
        <end position="811"/>
    </location>
</feature>
<gene>
    <name evidence="3" type="ORF">FisN_8Hh368</name>
</gene>
<feature type="region of interest" description="Disordered" evidence="1">
    <location>
        <begin position="354"/>
        <end position="530"/>
    </location>
</feature>
<accession>A0A1Z5KHD9</accession>
<keyword evidence="4" id="KW-1185">Reference proteome</keyword>
<feature type="compositionally biased region" description="Basic and acidic residues" evidence="1">
    <location>
        <begin position="780"/>
        <end position="791"/>
    </location>
</feature>
<dbReference type="OrthoDB" id="1933717at2759"/>
<name>A0A1Z5KHD9_FISSO</name>
<feature type="compositionally biased region" description="Low complexity" evidence="1">
    <location>
        <begin position="459"/>
        <end position="493"/>
    </location>
</feature>
<feature type="compositionally biased region" description="Basic and acidic residues" evidence="1">
    <location>
        <begin position="831"/>
        <end position="840"/>
    </location>
</feature>
<keyword evidence="2" id="KW-0472">Membrane</keyword>
<dbReference type="Pfam" id="PF00106">
    <property type="entry name" value="adh_short"/>
    <property type="match status" value="1"/>
</dbReference>